<dbReference type="AlphaFoldDB" id="A0A5C8PDN8"/>
<keyword evidence="9" id="KW-0443">Lipid metabolism</keyword>
<keyword evidence="10 11" id="KW-0472">Membrane</keyword>
<dbReference type="GO" id="GO:0022857">
    <property type="term" value="F:transmembrane transporter activity"/>
    <property type="evidence" value="ECO:0007669"/>
    <property type="project" value="InterPro"/>
</dbReference>
<dbReference type="GO" id="GO:0009245">
    <property type="term" value="P:lipid A biosynthetic process"/>
    <property type="evidence" value="ECO:0007669"/>
    <property type="project" value="UniProtKB-KW"/>
</dbReference>
<dbReference type="OrthoDB" id="7305588at2"/>
<evidence type="ECO:0000256" key="9">
    <source>
        <dbReference type="ARBA" id="ARBA00023098"/>
    </source>
</evidence>
<evidence type="ECO:0000256" key="3">
    <source>
        <dbReference type="ARBA" id="ARBA00022516"/>
    </source>
</evidence>
<keyword evidence="5" id="KW-0441">Lipid A biosynthesis</keyword>
<dbReference type="InterPro" id="IPR000620">
    <property type="entry name" value="EamA_dom"/>
</dbReference>
<keyword evidence="6 11" id="KW-0812">Transmembrane</keyword>
<proteinExistence type="predicted"/>
<evidence type="ECO:0000313" key="14">
    <source>
        <dbReference type="Proteomes" id="UP000321638"/>
    </source>
</evidence>
<dbReference type="InterPro" id="IPR000390">
    <property type="entry name" value="Small_drug/metabolite_transptr"/>
</dbReference>
<comment type="caution">
    <text evidence="13">The sequence shown here is derived from an EMBL/GenBank/DDBJ whole genome shotgun (WGS) entry which is preliminary data.</text>
</comment>
<dbReference type="GO" id="GO:0009103">
    <property type="term" value="P:lipopolysaccharide biosynthetic process"/>
    <property type="evidence" value="ECO:0007669"/>
    <property type="project" value="UniProtKB-KW"/>
</dbReference>
<keyword evidence="8 11" id="KW-1133">Transmembrane helix</keyword>
<evidence type="ECO:0000256" key="1">
    <source>
        <dbReference type="ARBA" id="ARBA00004651"/>
    </source>
</evidence>
<organism evidence="13 14">
    <name type="scientific">Vineibacter terrae</name>
    <dbReference type="NCBI Taxonomy" id="2586908"/>
    <lineage>
        <taxon>Bacteria</taxon>
        <taxon>Pseudomonadati</taxon>
        <taxon>Pseudomonadota</taxon>
        <taxon>Alphaproteobacteria</taxon>
        <taxon>Hyphomicrobiales</taxon>
        <taxon>Vineibacter</taxon>
    </lineage>
</organism>
<keyword evidence="7" id="KW-0448">Lipopolysaccharide biosynthesis</keyword>
<protein>
    <submittedName>
        <fullName evidence="13">Transporter</fullName>
    </submittedName>
</protein>
<feature type="transmembrane region" description="Helical" evidence="11">
    <location>
        <begin position="43"/>
        <end position="68"/>
    </location>
</feature>
<evidence type="ECO:0000259" key="12">
    <source>
        <dbReference type="Pfam" id="PF00892"/>
    </source>
</evidence>
<evidence type="ECO:0000256" key="8">
    <source>
        <dbReference type="ARBA" id="ARBA00022989"/>
    </source>
</evidence>
<evidence type="ECO:0000256" key="2">
    <source>
        <dbReference type="ARBA" id="ARBA00022475"/>
    </source>
</evidence>
<keyword evidence="3" id="KW-0444">Lipid biosynthesis</keyword>
<dbReference type="RefSeq" id="WP_147850865.1">
    <property type="nucleotide sequence ID" value="NZ_VDUZ01000046.1"/>
</dbReference>
<sequence>MSALAICLFSATVVLDVLGQLLFKTGLLRLQAPTAQGWRFLGAIALSPAIVGGVLAYGLEAVLWLAALEHAPLSLLFPLASLSYCGVVVAGWLVLGEAVSPRRWLGTATITLGVVIVTWGGVS</sequence>
<accession>A0A5C8PDN8</accession>
<feature type="transmembrane region" description="Helical" evidence="11">
    <location>
        <begin position="75"/>
        <end position="95"/>
    </location>
</feature>
<keyword evidence="2" id="KW-1003">Cell membrane</keyword>
<keyword evidence="14" id="KW-1185">Reference proteome</keyword>
<dbReference type="GO" id="GO:0005886">
    <property type="term" value="C:plasma membrane"/>
    <property type="evidence" value="ECO:0007669"/>
    <property type="project" value="UniProtKB-SubCell"/>
</dbReference>
<evidence type="ECO:0000256" key="11">
    <source>
        <dbReference type="SAM" id="Phobius"/>
    </source>
</evidence>
<evidence type="ECO:0000256" key="4">
    <source>
        <dbReference type="ARBA" id="ARBA00022519"/>
    </source>
</evidence>
<evidence type="ECO:0000256" key="6">
    <source>
        <dbReference type="ARBA" id="ARBA00022692"/>
    </source>
</evidence>
<evidence type="ECO:0000256" key="7">
    <source>
        <dbReference type="ARBA" id="ARBA00022985"/>
    </source>
</evidence>
<comment type="subcellular location">
    <subcellularLocation>
        <location evidence="1">Cell membrane</location>
        <topology evidence="1">Multi-pass membrane protein</topology>
    </subcellularLocation>
</comment>
<dbReference type="Gene3D" id="1.10.3730.20">
    <property type="match status" value="1"/>
</dbReference>
<evidence type="ECO:0000313" key="13">
    <source>
        <dbReference type="EMBL" id="TXL71243.1"/>
    </source>
</evidence>
<dbReference type="Pfam" id="PF00892">
    <property type="entry name" value="EamA"/>
    <property type="match status" value="1"/>
</dbReference>
<feature type="transmembrane region" description="Helical" evidence="11">
    <location>
        <begin position="101"/>
        <end position="122"/>
    </location>
</feature>
<feature type="domain" description="EamA" evidence="12">
    <location>
        <begin position="30"/>
        <end position="118"/>
    </location>
</feature>
<name>A0A5C8PDN8_9HYPH</name>
<dbReference type="PANTHER" id="PTHR30561:SF9">
    <property type="entry name" value="4-AMINO-4-DEOXY-L-ARABINOSE-PHOSPHOUNDECAPRENOL FLIPPASE SUBUNIT ARNF-RELATED"/>
    <property type="match status" value="1"/>
</dbReference>
<keyword evidence="4" id="KW-0997">Cell inner membrane</keyword>
<dbReference type="PANTHER" id="PTHR30561">
    <property type="entry name" value="SMR FAMILY PROTON-DEPENDENT DRUG EFFLUX TRANSPORTER SUGE"/>
    <property type="match status" value="1"/>
</dbReference>
<dbReference type="Proteomes" id="UP000321638">
    <property type="component" value="Unassembled WGS sequence"/>
</dbReference>
<dbReference type="EMBL" id="VDUZ01000046">
    <property type="protein sequence ID" value="TXL71243.1"/>
    <property type="molecule type" value="Genomic_DNA"/>
</dbReference>
<evidence type="ECO:0000256" key="10">
    <source>
        <dbReference type="ARBA" id="ARBA00023136"/>
    </source>
</evidence>
<reference evidence="13 14" key="1">
    <citation type="submission" date="2019-06" db="EMBL/GenBank/DDBJ databases">
        <title>New taxonomy in bacterial strain CC-CFT640, isolated from vineyard.</title>
        <authorList>
            <person name="Lin S.-Y."/>
            <person name="Tsai C.-F."/>
            <person name="Young C.-C."/>
        </authorList>
    </citation>
    <scope>NUCLEOTIDE SEQUENCE [LARGE SCALE GENOMIC DNA]</scope>
    <source>
        <strain evidence="13 14">CC-CFT640</strain>
    </source>
</reference>
<gene>
    <name evidence="13" type="ORF">FHP25_30950</name>
</gene>
<dbReference type="SUPFAM" id="SSF103481">
    <property type="entry name" value="Multidrug resistance efflux transporter EmrE"/>
    <property type="match status" value="1"/>
</dbReference>
<evidence type="ECO:0000256" key="5">
    <source>
        <dbReference type="ARBA" id="ARBA00022556"/>
    </source>
</evidence>
<dbReference type="InterPro" id="IPR037185">
    <property type="entry name" value="EmrE-like"/>
</dbReference>